<name>A0A6S6U381_9BACT</name>
<dbReference type="Pfam" id="PF04403">
    <property type="entry name" value="PqiA"/>
    <property type="match status" value="1"/>
</dbReference>
<feature type="transmembrane region" description="Helical" evidence="1">
    <location>
        <begin position="167"/>
        <end position="189"/>
    </location>
</feature>
<keyword evidence="1" id="KW-1133">Transmembrane helix</keyword>
<evidence type="ECO:0000256" key="1">
    <source>
        <dbReference type="SAM" id="Phobius"/>
    </source>
</evidence>
<dbReference type="AlphaFoldDB" id="A0A6S6U381"/>
<accession>A0A6S6U381</accession>
<feature type="transmembrane region" description="Helical" evidence="1">
    <location>
        <begin position="97"/>
        <end position="125"/>
    </location>
</feature>
<dbReference type="EMBL" id="CACVAR010000357">
    <property type="protein sequence ID" value="CAA6823710.1"/>
    <property type="molecule type" value="Genomic_DNA"/>
</dbReference>
<keyword evidence="1" id="KW-0472">Membrane</keyword>
<feature type="transmembrane region" description="Helical" evidence="1">
    <location>
        <begin position="52"/>
        <end position="77"/>
    </location>
</feature>
<organism evidence="2">
    <name type="scientific">uncultured Sulfurovum sp</name>
    <dbReference type="NCBI Taxonomy" id="269237"/>
    <lineage>
        <taxon>Bacteria</taxon>
        <taxon>Pseudomonadati</taxon>
        <taxon>Campylobacterota</taxon>
        <taxon>Epsilonproteobacteria</taxon>
        <taxon>Campylobacterales</taxon>
        <taxon>Sulfurovaceae</taxon>
        <taxon>Sulfurovum</taxon>
        <taxon>environmental samples</taxon>
    </lineage>
</organism>
<reference evidence="2" key="1">
    <citation type="submission" date="2020-01" db="EMBL/GenBank/DDBJ databases">
        <authorList>
            <person name="Meier V. D."/>
            <person name="Meier V D."/>
        </authorList>
    </citation>
    <scope>NUCLEOTIDE SEQUENCE</scope>
    <source>
        <strain evidence="2">HLG_WM_MAG_03</strain>
    </source>
</reference>
<proteinExistence type="predicted"/>
<feature type="transmembrane region" description="Helical" evidence="1">
    <location>
        <begin position="137"/>
        <end position="161"/>
    </location>
</feature>
<gene>
    <name evidence="2" type="ORF">HELGO_WM23550</name>
</gene>
<evidence type="ECO:0000313" key="2">
    <source>
        <dbReference type="EMBL" id="CAA6823710.1"/>
    </source>
</evidence>
<sequence>MIKEHELDKLIICKKCHTLHEKVLIAENEKAFCSECNVLLYHNDSDMLDKMLALVITASISLFVAFQFTVVSINIQGMEKSLTLTSLFMVLAEHKQYIVGIMFLFLIVIFPIVIIFATFLLLFFMKIEKAGYLTKRLLILLAHLKPWSMIDIFFISLLVAMVKLFDIANIELGVAFLAFVLTLMLDILITKSLSFHQLWEIHHQIYGSIDEE</sequence>
<keyword evidence="1" id="KW-0812">Transmembrane</keyword>
<dbReference type="InterPro" id="IPR007498">
    <property type="entry name" value="PqiA-like"/>
</dbReference>
<protein>
    <submittedName>
        <fullName evidence="2">Paraquat-inducible protein A</fullName>
    </submittedName>
</protein>